<reference evidence="2" key="1">
    <citation type="submission" date="2021-01" db="EMBL/GenBank/DDBJ databases">
        <authorList>
            <person name="Corre E."/>
            <person name="Pelletier E."/>
            <person name="Niang G."/>
            <person name="Scheremetjew M."/>
            <person name="Finn R."/>
            <person name="Kale V."/>
            <person name="Holt S."/>
            <person name="Cochrane G."/>
            <person name="Meng A."/>
            <person name="Brown T."/>
            <person name="Cohen L."/>
        </authorList>
    </citation>
    <scope>NUCLEOTIDE SEQUENCE</scope>
    <source>
        <strain evidence="2">CCMP281</strain>
    </source>
</reference>
<sequence length="119" mass="13111">MLPGAAQAGRIPWASARLEWSCFRQADGRWRDPEEIREIAAELMGAAPGDGGGPHYFYCQSGVRTTQLIFGLALADWPLRELLNYDGSWVEWSHQATADEVLVVPREEVLACAVSAHEG</sequence>
<dbReference type="InterPro" id="IPR036873">
    <property type="entry name" value="Rhodanese-like_dom_sf"/>
</dbReference>
<dbReference type="AlphaFoldDB" id="A0A7S3B532"/>
<feature type="domain" description="Rhodanese" evidence="1">
    <location>
        <begin position="7"/>
        <end position="101"/>
    </location>
</feature>
<protein>
    <recommendedName>
        <fullName evidence="1">Rhodanese domain-containing protein</fullName>
    </recommendedName>
</protein>
<name>A0A7S3B532_9EUKA</name>
<dbReference type="Gene3D" id="3.40.250.10">
    <property type="entry name" value="Rhodanese-like domain"/>
    <property type="match status" value="1"/>
</dbReference>
<dbReference type="SUPFAM" id="SSF52821">
    <property type="entry name" value="Rhodanese/Cell cycle control phosphatase"/>
    <property type="match status" value="1"/>
</dbReference>
<gene>
    <name evidence="2" type="ORF">HERI1096_LOCUS25483</name>
</gene>
<dbReference type="InterPro" id="IPR001763">
    <property type="entry name" value="Rhodanese-like_dom"/>
</dbReference>
<proteinExistence type="predicted"/>
<accession>A0A7S3B532</accession>
<dbReference type="PROSITE" id="PS50206">
    <property type="entry name" value="RHODANESE_3"/>
    <property type="match status" value="1"/>
</dbReference>
<evidence type="ECO:0000259" key="1">
    <source>
        <dbReference type="PROSITE" id="PS50206"/>
    </source>
</evidence>
<organism evidence="2">
    <name type="scientific">Haptolina ericina</name>
    <dbReference type="NCBI Taxonomy" id="156174"/>
    <lineage>
        <taxon>Eukaryota</taxon>
        <taxon>Haptista</taxon>
        <taxon>Haptophyta</taxon>
        <taxon>Prymnesiophyceae</taxon>
        <taxon>Prymnesiales</taxon>
        <taxon>Prymnesiaceae</taxon>
        <taxon>Haptolina</taxon>
    </lineage>
</organism>
<evidence type="ECO:0000313" key="2">
    <source>
        <dbReference type="EMBL" id="CAE0125270.1"/>
    </source>
</evidence>
<dbReference type="EMBL" id="HBHX01046052">
    <property type="protein sequence ID" value="CAE0125270.1"/>
    <property type="molecule type" value="Transcribed_RNA"/>
</dbReference>